<feature type="domain" description="6-phosphogluconate dehydrogenase NADP-binding" evidence="4">
    <location>
        <begin position="2"/>
        <end position="154"/>
    </location>
</feature>
<dbReference type="PANTHER" id="PTHR43580:SF2">
    <property type="entry name" value="CYTOKINE-LIKE NUCLEAR FACTOR N-PAC"/>
    <property type="match status" value="1"/>
</dbReference>
<evidence type="ECO:0000313" key="6">
    <source>
        <dbReference type="EMBL" id="MFC4563322.1"/>
    </source>
</evidence>
<evidence type="ECO:0000259" key="4">
    <source>
        <dbReference type="Pfam" id="PF03446"/>
    </source>
</evidence>
<evidence type="ECO:0000256" key="3">
    <source>
        <dbReference type="ARBA" id="ARBA00023027"/>
    </source>
</evidence>
<gene>
    <name evidence="6" type="ORF">ACFO4E_15775</name>
</gene>
<dbReference type="InterPro" id="IPR029154">
    <property type="entry name" value="HIBADH-like_NADP-bd"/>
</dbReference>
<dbReference type="GO" id="GO:0016491">
    <property type="term" value="F:oxidoreductase activity"/>
    <property type="evidence" value="ECO:0007669"/>
    <property type="project" value="UniProtKB-KW"/>
</dbReference>
<sequence>MRIGFLGLGRMGSLMAHRLTDAGYDVTVWNRTPESARPLVAAGARAADTPRGAAADRDLVISMLAAPKAVDAVFFGPDGAADGLAPDTVVAEMSTIGPSEIHRMRDRLPISVRLIDAPVLGSLPQASAGELKIFAGGTGADVAACAEPLGRLGDLRHVGGLGEGAALKLAANLSFITATVAIGEAIRLAESHGLSTDTILDALSDSPAGALVTRMRDKITAETAPPTGFALGLAEKDLALAVAEGALEGGVVAAARDRLHSASTAGLADQDLSAVIGHLRGHPGGPR</sequence>
<dbReference type="InterPro" id="IPR051265">
    <property type="entry name" value="HIBADH-related_NP60_sf"/>
</dbReference>
<keyword evidence="2 6" id="KW-0560">Oxidoreductase</keyword>
<organism evidence="6 7">
    <name type="scientific">Nocardiopsis mangrovi</name>
    <dbReference type="NCBI Taxonomy" id="1179818"/>
    <lineage>
        <taxon>Bacteria</taxon>
        <taxon>Bacillati</taxon>
        <taxon>Actinomycetota</taxon>
        <taxon>Actinomycetes</taxon>
        <taxon>Streptosporangiales</taxon>
        <taxon>Nocardiopsidaceae</taxon>
        <taxon>Nocardiopsis</taxon>
    </lineage>
</organism>
<dbReference type="EC" id="1.1.-.-" evidence="6"/>
<dbReference type="Gene3D" id="1.10.1040.10">
    <property type="entry name" value="N-(1-d-carboxylethyl)-l-norvaline Dehydrogenase, domain 2"/>
    <property type="match status" value="1"/>
</dbReference>
<dbReference type="InterPro" id="IPR036291">
    <property type="entry name" value="NAD(P)-bd_dom_sf"/>
</dbReference>
<dbReference type="Gene3D" id="3.40.50.720">
    <property type="entry name" value="NAD(P)-binding Rossmann-like Domain"/>
    <property type="match status" value="1"/>
</dbReference>
<name>A0ABV9DXZ0_9ACTN</name>
<dbReference type="Proteomes" id="UP001595923">
    <property type="component" value="Unassembled WGS sequence"/>
</dbReference>
<evidence type="ECO:0000256" key="2">
    <source>
        <dbReference type="ARBA" id="ARBA00023002"/>
    </source>
</evidence>
<comment type="caution">
    <text evidence="6">The sequence shown here is derived from an EMBL/GenBank/DDBJ whole genome shotgun (WGS) entry which is preliminary data.</text>
</comment>
<evidence type="ECO:0000259" key="5">
    <source>
        <dbReference type="Pfam" id="PF14833"/>
    </source>
</evidence>
<protein>
    <submittedName>
        <fullName evidence="6">NAD(P)-dependent oxidoreductase</fullName>
        <ecNumber evidence="6">1.1.-.-</ecNumber>
    </submittedName>
</protein>
<dbReference type="Pfam" id="PF03446">
    <property type="entry name" value="NAD_binding_2"/>
    <property type="match status" value="1"/>
</dbReference>
<reference evidence="7" key="1">
    <citation type="journal article" date="2019" name="Int. J. Syst. Evol. Microbiol.">
        <title>The Global Catalogue of Microorganisms (GCM) 10K type strain sequencing project: providing services to taxonomists for standard genome sequencing and annotation.</title>
        <authorList>
            <consortium name="The Broad Institute Genomics Platform"/>
            <consortium name="The Broad Institute Genome Sequencing Center for Infectious Disease"/>
            <person name="Wu L."/>
            <person name="Ma J."/>
        </authorList>
    </citation>
    <scope>NUCLEOTIDE SEQUENCE [LARGE SCALE GENOMIC DNA]</scope>
    <source>
        <strain evidence="7">XZYJ18</strain>
    </source>
</reference>
<dbReference type="InterPro" id="IPR002204">
    <property type="entry name" value="3-OH-isobutyrate_DH-rel_CS"/>
</dbReference>
<dbReference type="RefSeq" id="WP_378575400.1">
    <property type="nucleotide sequence ID" value="NZ_JBHSFQ010000014.1"/>
</dbReference>
<dbReference type="EMBL" id="JBHSFQ010000014">
    <property type="protein sequence ID" value="MFC4563322.1"/>
    <property type="molecule type" value="Genomic_DNA"/>
</dbReference>
<feature type="domain" description="3-hydroxyisobutyrate dehydrogenase-like NAD-binding" evidence="5">
    <location>
        <begin position="162"/>
        <end position="278"/>
    </location>
</feature>
<dbReference type="InterPro" id="IPR013328">
    <property type="entry name" value="6PGD_dom2"/>
</dbReference>
<comment type="similarity">
    <text evidence="1">Belongs to the HIBADH-related family.</text>
</comment>
<dbReference type="InterPro" id="IPR008927">
    <property type="entry name" value="6-PGluconate_DH-like_C_sf"/>
</dbReference>
<dbReference type="PROSITE" id="PS00895">
    <property type="entry name" value="3_HYDROXYISOBUT_DH"/>
    <property type="match status" value="1"/>
</dbReference>
<proteinExistence type="inferred from homology"/>
<dbReference type="InterPro" id="IPR006115">
    <property type="entry name" value="6PGDH_NADP-bd"/>
</dbReference>
<dbReference type="PIRSF" id="PIRSF000103">
    <property type="entry name" value="HIBADH"/>
    <property type="match status" value="1"/>
</dbReference>
<evidence type="ECO:0000256" key="1">
    <source>
        <dbReference type="ARBA" id="ARBA00009080"/>
    </source>
</evidence>
<evidence type="ECO:0000313" key="7">
    <source>
        <dbReference type="Proteomes" id="UP001595923"/>
    </source>
</evidence>
<dbReference type="SUPFAM" id="SSF48179">
    <property type="entry name" value="6-phosphogluconate dehydrogenase C-terminal domain-like"/>
    <property type="match status" value="1"/>
</dbReference>
<accession>A0ABV9DXZ0</accession>
<dbReference type="Pfam" id="PF14833">
    <property type="entry name" value="NAD_binding_11"/>
    <property type="match status" value="1"/>
</dbReference>
<keyword evidence="7" id="KW-1185">Reference proteome</keyword>
<dbReference type="PANTHER" id="PTHR43580">
    <property type="entry name" value="OXIDOREDUCTASE GLYR1-RELATED"/>
    <property type="match status" value="1"/>
</dbReference>
<dbReference type="SUPFAM" id="SSF51735">
    <property type="entry name" value="NAD(P)-binding Rossmann-fold domains"/>
    <property type="match status" value="1"/>
</dbReference>
<dbReference type="InterPro" id="IPR015815">
    <property type="entry name" value="HIBADH-related"/>
</dbReference>
<keyword evidence="3" id="KW-0520">NAD</keyword>